<sequence>NALRGGGVEGDFLPTLAAMGEGMSELQNGSLRGLSYRPGVLDINIRVSEASALDAFRDAIAASDRYEATIQSANTRDDHVDGRLQVRLRGN</sequence>
<proteinExistence type="predicted"/>
<keyword evidence="2" id="KW-1185">Reference proteome</keyword>
<comment type="caution">
    <text evidence="1">The sequence shown here is derived from an EMBL/GenBank/DDBJ whole genome shotgun (WGS) entry which is preliminary data.</text>
</comment>
<feature type="non-terminal residue" evidence="1">
    <location>
        <position position="1"/>
    </location>
</feature>
<dbReference type="Gene3D" id="3.30.1360.100">
    <property type="entry name" value="General secretion pathway protein M, EpsM"/>
    <property type="match status" value="1"/>
</dbReference>
<dbReference type="Proteomes" id="UP001302316">
    <property type="component" value="Unassembled WGS sequence"/>
</dbReference>
<accession>A0AAP6JHG4</accession>
<organism evidence="1 2">
    <name type="scientific">Natronospira elongata</name>
    <dbReference type="NCBI Taxonomy" id="3110268"/>
    <lineage>
        <taxon>Bacteria</taxon>
        <taxon>Pseudomonadati</taxon>
        <taxon>Pseudomonadota</taxon>
        <taxon>Gammaproteobacteria</taxon>
        <taxon>Natronospirales</taxon>
        <taxon>Natronospiraceae</taxon>
        <taxon>Natronospira</taxon>
    </lineage>
</organism>
<dbReference type="AlphaFoldDB" id="A0AAP6JHG4"/>
<name>A0AAP6JHG4_9GAMM</name>
<protein>
    <submittedName>
        <fullName evidence="1">GspL/Epsl periplasmic domain-containing protein</fullName>
    </submittedName>
</protein>
<reference evidence="1 2" key="1">
    <citation type="submission" date="2023-12" db="EMBL/GenBank/DDBJ databases">
        <title>Whole-genome sequencing of halo(alkali)philic microorganisms from hypersaline lakes.</title>
        <authorList>
            <person name="Sorokin D.Y."/>
            <person name="Merkel A.Y."/>
            <person name="Messina E."/>
            <person name="Yakimov M."/>
        </authorList>
    </citation>
    <scope>NUCLEOTIDE SEQUENCE [LARGE SCALE GENOMIC DNA]</scope>
    <source>
        <strain evidence="1 2">AB-CW1</strain>
    </source>
</reference>
<evidence type="ECO:0000313" key="2">
    <source>
        <dbReference type="Proteomes" id="UP001302316"/>
    </source>
</evidence>
<dbReference type="EMBL" id="JAYGII010000057">
    <property type="protein sequence ID" value="MEA5446792.1"/>
    <property type="molecule type" value="Genomic_DNA"/>
</dbReference>
<dbReference type="RefSeq" id="WP_346053331.1">
    <property type="nucleotide sequence ID" value="NZ_JAYGII010000057.1"/>
</dbReference>
<evidence type="ECO:0000313" key="1">
    <source>
        <dbReference type="EMBL" id="MEA5446792.1"/>
    </source>
</evidence>
<gene>
    <name evidence="1" type="ORF">VCB98_13275</name>
</gene>